<comment type="similarity">
    <text evidence="2">Belongs to the RmuC family.</text>
</comment>
<name>A0A0R2HN88_9FIRM</name>
<dbReference type="RefSeq" id="WP_031588464.1">
    <property type="nucleotide sequence ID" value="NZ_JNKN01000001.1"/>
</dbReference>
<dbReference type="EMBL" id="JQBL01000004">
    <property type="protein sequence ID" value="KRN50948.1"/>
    <property type="molecule type" value="Genomic_DNA"/>
</dbReference>
<reference evidence="7 8" key="1">
    <citation type="journal article" date="2015" name="Genome Announc.">
        <title>Expanding the biotechnology potential of lactobacilli through comparative genomics of 213 strains and associated genera.</title>
        <authorList>
            <person name="Sun Z."/>
            <person name="Harris H.M."/>
            <person name="McCann A."/>
            <person name="Guo C."/>
            <person name="Argimon S."/>
            <person name="Zhang W."/>
            <person name="Yang X."/>
            <person name="Jeffery I.B."/>
            <person name="Cooney J.C."/>
            <person name="Kagawa T.F."/>
            <person name="Liu W."/>
            <person name="Song Y."/>
            <person name="Salvetti E."/>
            <person name="Wrobel A."/>
            <person name="Rasinkangas P."/>
            <person name="Parkhill J."/>
            <person name="Rea M.C."/>
            <person name="O'Sullivan O."/>
            <person name="Ritari J."/>
            <person name="Douillard F.P."/>
            <person name="Paul Ross R."/>
            <person name="Yang R."/>
            <person name="Briner A.E."/>
            <person name="Felis G.E."/>
            <person name="de Vos W.M."/>
            <person name="Barrangou R."/>
            <person name="Klaenhammer T.R."/>
            <person name="Caufield P.W."/>
            <person name="Cui Y."/>
            <person name="Zhang H."/>
            <person name="O'Toole P.W."/>
        </authorList>
    </citation>
    <scope>NUCLEOTIDE SEQUENCE [LARGE SCALE GENOMIC DNA]</scope>
    <source>
        <strain evidence="7 8">DSM 20405</strain>
    </source>
</reference>
<evidence type="ECO:0000256" key="4">
    <source>
        <dbReference type="ARBA" id="ARBA00023172"/>
    </source>
</evidence>
<sequence length="315" mass="36496">MELILLVLLIAILIMLVVIYMKFNRSDSFARIEKGIEQNERELIASKSYHQSLAKSYEILLGELSKTKEYLGVSDAKLNLLTKTIRNMNDVMVNTKKRGNFGEYQLYHLLSLYLGHSSLLYETQYHLSNGKIADAILHIPNQKQVLCIDSKFPSENYLRLVDDPSSVIAQRELRKNVKKHIHDIAEKYIIPQETSEEAIMFIPSEAIYLYLWEEEPQLIEEAHRHHVMMTSPSTLMGVTMTLLAITKDFQRAQNIEKIEKQLISLKEDSDRMIQRYEKAYRSANTLIKQLDDLHISMDKVNGKIQGMYEGEEKDG</sequence>
<keyword evidence="8" id="KW-1185">Reference proteome</keyword>
<evidence type="ECO:0000256" key="2">
    <source>
        <dbReference type="ARBA" id="ARBA00009840"/>
    </source>
</evidence>
<dbReference type="AlphaFoldDB" id="A0A0R2HN88"/>
<proteinExistence type="inferred from homology"/>
<dbReference type="PANTHER" id="PTHR30563">
    <property type="entry name" value="DNA RECOMBINATION PROTEIN RMUC"/>
    <property type="match status" value="1"/>
</dbReference>
<feature type="coiled-coil region" evidence="5">
    <location>
        <begin position="255"/>
        <end position="293"/>
    </location>
</feature>
<comment type="function">
    <text evidence="1">Involved in DNA recombination.</text>
</comment>
<comment type="caution">
    <text evidence="7">The sequence shown here is derived from an EMBL/GenBank/DDBJ whole genome shotgun (WGS) entry which is preliminary data.</text>
</comment>
<dbReference type="PANTHER" id="PTHR30563:SF0">
    <property type="entry name" value="DNA RECOMBINATION PROTEIN RMUC"/>
    <property type="match status" value="1"/>
</dbReference>
<evidence type="ECO:0000256" key="3">
    <source>
        <dbReference type="ARBA" id="ARBA00023054"/>
    </source>
</evidence>
<evidence type="ECO:0000256" key="5">
    <source>
        <dbReference type="SAM" id="Coils"/>
    </source>
</evidence>
<evidence type="ECO:0000256" key="1">
    <source>
        <dbReference type="ARBA" id="ARBA00003416"/>
    </source>
</evidence>
<dbReference type="PATRIC" id="fig|1410657.5.peg.1491"/>
<keyword evidence="3 5" id="KW-0175">Coiled coil</keyword>
<keyword evidence="6" id="KW-1133">Transmembrane helix</keyword>
<accession>A0A0R2HN88</accession>
<protein>
    <recommendedName>
        <fullName evidence="9">DNA recombination protein RmuC</fullName>
    </recommendedName>
</protein>
<dbReference type="InterPro" id="IPR003798">
    <property type="entry name" value="DNA_recombination_RmuC"/>
</dbReference>
<keyword evidence="6" id="KW-0472">Membrane</keyword>
<evidence type="ECO:0000313" key="8">
    <source>
        <dbReference type="Proteomes" id="UP000051841"/>
    </source>
</evidence>
<gene>
    <name evidence="7" type="ORF">IV49_GL001442</name>
</gene>
<feature type="transmembrane region" description="Helical" evidence="6">
    <location>
        <begin position="6"/>
        <end position="23"/>
    </location>
</feature>
<organism evidence="7 8">
    <name type="scientific">Kandleria vitulina DSM 20405</name>
    <dbReference type="NCBI Taxonomy" id="1410657"/>
    <lineage>
        <taxon>Bacteria</taxon>
        <taxon>Bacillati</taxon>
        <taxon>Bacillota</taxon>
        <taxon>Erysipelotrichia</taxon>
        <taxon>Erysipelotrichales</taxon>
        <taxon>Coprobacillaceae</taxon>
        <taxon>Kandleria</taxon>
    </lineage>
</organism>
<evidence type="ECO:0008006" key="9">
    <source>
        <dbReference type="Google" id="ProtNLM"/>
    </source>
</evidence>
<dbReference type="GO" id="GO:0006310">
    <property type="term" value="P:DNA recombination"/>
    <property type="evidence" value="ECO:0007669"/>
    <property type="project" value="UniProtKB-KW"/>
</dbReference>
<evidence type="ECO:0000256" key="6">
    <source>
        <dbReference type="SAM" id="Phobius"/>
    </source>
</evidence>
<keyword evidence="4" id="KW-0233">DNA recombination</keyword>
<keyword evidence="6" id="KW-0812">Transmembrane</keyword>
<dbReference type="Proteomes" id="UP000051841">
    <property type="component" value="Unassembled WGS sequence"/>
</dbReference>
<dbReference type="Pfam" id="PF02646">
    <property type="entry name" value="RmuC"/>
    <property type="match status" value="1"/>
</dbReference>
<evidence type="ECO:0000313" key="7">
    <source>
        <dbReference type="EMBL" id="KRN50948.1"/>
    </source>
</evidence>